<dbReference type="SUPFAM" id="SSF51998">
    <property type="entry name" value="PFL-like glycyl radical enzymes"/>
    <property type="match status" value="1"/>
</dbReference>
<dbReference type="Pfam" id="PF01228">
    <property type="entry name" value="Gly_radical"/>
    <property type="match status" value="1"/>
</dbReference>
<dbReference type="Pfam" id="PF02901">
    <property type="entry name" value="PFL-like"/>
    <property type="match status" value="1"/>
</dbReference>
<dbReference type="Proteomes" id="UP000093044">
    <property type="component" value="Chromosome"/>
</dbReference>
<dbReference type="GeneID" id="83058534"/>
<keyword evidence="7" id="KW-1185">Reference proteome</keyword>
<evidence type="ECO:0000256" key="3">
    <source>
        <dbReference type="PROSITE-ProRule" id="PRU00493"/>
    </source>
</evidence>
<keyword evidence="1 3" id="KW-0556">Organic radical</keyword>
<reference evidence="6" key="1">
    <citation type="submission" date="2016-08" db="EMBL/GenBank/DDBJ databases">
        <title>Complete genome of Cloacibacillus porcorum.</title>
        <authorList>
            <person name="Looft T."/>
            <person name="Bayles D.O."/>
            <person name="Alt D.P."/>
        </authorList>
    </citation>
    <scope>NUCLEOTIDE SEQUENCE [LARGE SCALE GENOMIC DNA]</scope>
    <source>
        <strain evidence="6">CL-84</strain>
    </source>
</reference>
<evidence type="ECO:0000259" key="5">
    <source>
        <dbReference type="PROSITE" id="PS51554"/>
    </source>
</evidence>
<feature type="domain" description="PFL" evidence="5">
    <location>
        <begin position="7"/>
        <end position="662"/>
    </location>
</feature>
<evidence type="ECO:0000313" key="7">
    <source>
        <dbReference type="Proteomes" id="UP000093044"/>
    </source>
</evidence>
<evidence type="ECO:0000313" key="6">
    <source>
        <dbReference type="EMBL" id="ANZ45704.1"/>
    </source>
</evidence>
<dbReference type="NCBIfam" id="TIGR01774">
    <property type="entry name" value="PFL2-3"/>
    <property type="match status" value="1"/>
</dbReference>
<dbReference type="PROSITE" id="PS51554">
    <property type="entry name" value="PFL"/>
    <property type="match status" value="1"/>
</dbReference>
<keyword evidence="2 6" id="KW-0456">Lyase</keyword>
<evidence type="ECO:0000259" key="4">
    <source>
        <dbReference type="PROSITE" id="PS51149"/>
    </source>
</evidence>
<dbReference type="Gene3D" id="3.20.70.20">
    <property type="match status" value="1"/>
</dbReference>
<organism evidence="6 7">
    <name type="scientific">Cloacibacillus porcorum</name>
    <dbReference type="NCBI Taxonomy" id="1197717"/>
    <lineage>
        <taxon>Bacteria</taxon>
        <taxon>Thermotogati</taxon>
        <taxon>Synergistota</taxon>
        <taxon>Synergistia</taxon>
        <taxon>Synergistales</taxon>
        <taxon>Synergistaceae</taxon>
        <taxon>Cloacibacillus</taxon>
    </lineage>
</organism>
<evidence type="ECO:0000256" key="2">
    <source>
        <dbReference type="ARBA" id="ARBA00023239"/>
    </source>
</evidence>
<keyword evidence="6" id="KW-0670">Pyruvate</keyword>
<feature type="modified residue" description="Glycine radical" evidence="3">
    <location>
        <position position="765"/>
    </location>
</feature>
<dbReference type="GO" id="GO:0016829">
    <property type="term" value="F:lyase activity"/>
    <property type="evidence" value="ECO:0007669"/>
    <property type="project" value="UniProtKB-KW"/>
</dbReference>
<dbReference type="RefSeq" id="WP_066746516.1">
    <property type="nucleotide sequence ID" value="NZ_CP016757.1"/>
</dbReference>
<dbReference type="PANTHER" id="PTHR43641">
    <property type="entry name" value="FORMATE ACETYLTRANSFERASE 3-RELATED"/>
    <property type="match status" value="1"/>
</dbReference>
<dbReference type="PROSITE" id="PS51149">
    <property type="entry name" value="GLY_RADICAL_2"/>
    <property type="match status" value="1"/>
</dbReference>
<evidence type="ECO:0000256" key="1">
    <source>
        <dbReference type="ARBA" id="ARBA00022818"/>
    </source>
</evidence>
<dbReference type="AlphaFoldDB" id="A0A1B2I6W3"/>
<dbReference type="STRING" id="1197717.BED41_11825"/>
<proteinExistence type="predicted"/>
<dbReference type="InterPro" id="IPR010098">
    <property type="entry name" value="PFL2/GDeHydtase_fam"/>
</dbReference>
<accession>A0A1B2I6W3</accession>
<sequence>MEKEYMKRIEYLKNRVIAIRPEVDLEPAVLLTKSFKSTGGQPWVLRKAKGVKYQCENKSVTIWPKELIVGCSGSKIRGGIVSADSCWSVLDQELETISTRSYDPFFISEAEKEIFLREIKPFWEGRSIFEEWVAQIPEDVRNLKDNGAIFIDRKFVRGWGEVTAGYTDVINEGILSICRRIKEKMAVLDTTIPGDYEKEIYYKALLATAEGVIALAERYSAEAARLAATEEDAERRAELLEISRICAKVPAYPADSFYEAVQSAYLYHIVIVMEQNAASYNMGRMDQYLYPFYNADLEAGRITEEKAQELLDCLWVKLSEPCLFQDCISAQFSAGYPMFQNICAGGVDHTGGDAVNDLSYMLLQATMDVQLYQPSLSVRYSMAKNPNSFLKKVVELIKLGTGFPAFHCDEVGTAMMMNKGVPLREAYNWNPCGCVETNLEGKMCGFTAFADLNLGSMVELALLNGSSRKYGRFVSLETGDPTKFETYDEFEAAVKEQINYGIRCIVKGSHIVDYVSKRRPVPTLSLTHRECVENAVDYADGGAKYHVGNGIDMIGVADLINSLAAVKTLVFDEKKLSMRRLLGAMADNFANEPEIHKLCLDAPKYGNDIGWVDRMGAELFTYIADEIESYKSHRGTMSPGILPVSGNTPFGLEVGALPSGRVAWKPLSDGLSPMCGTDMEGPTAILKSISKIPHDRFMQGTLLNMKIMPDFLDSEDGVAAMMSLLKGLCSLGVFHVQFNVVDQEKLLDAQRHPENYKGLLVRVAGYTAFFVELDKNVQDDIIARTTIANVA</sequence>
<feature type="domain" description="Glycine radical" evidence="4">
    <location>
        <begin position="669"/>
        <end position="790"/>
    </location>
</feature>
<name>A0A1B2I6W3_9BACT</name>
<dbReference type="InterPro" id="IPR001150">
    <property type="entry name" value="Gly_radical"/>
</dbReference>
<dbReference type="GO" id="GO:0005829">
    <property type="term" value="C:cytosol"/>
    <property type="evidence" value="ECO:0007669"/>
    <property type="project" value="TreeGrafter"/>
</dbReference>
<dbReference type="OrthoDB" id="108at2"/>
<dbReference type="PANTHER" id="PTHR43641:SF2">
    <property type="entry name" value="DEHYDRATASE YBIW-RELATED"/>
    <property type="match status" value="1"/>
</dbReference>
<dbReference type="EMBL" id="CP016757">
    <property type="protein sequence ID" value="ANZ45704.1"/>
    <property type="molecule type" value="Genomic_DNA"/>
</dbReference>
<dbReference type="InterPro" id="IPR004184">
    <property type="entry name" value="PFL_dom"/>
</dbReference>
<dbReference type="InterPro" id="IPR051215">
    <property type="entry name" value="GRE"/>
</dbReference>
<gene>
    <name evidence="6" type="ORF">BED41_11825</name>
</gene>
<dbReference type="KEGG" id="cpor:BED41_11825"/>
<protein>
    <submittedName>
        <fullName evidence="6">Pyruvate formate-lyase</fullName>
    </submittedName>
</protein>